<name>A0A9W8LU23_9FUNG</name>
<dbReference type="Proteomes" id="UP001140094">
    <property type="component" value="Unassembled WGS sequence"/>
</dbReference>
<dbReference type="OrthoDB" id="114080at2759"/>
<keyword evidence="2" id="KW-1185">Reference proteome</keyword>
<sequence>MSNPVFANVVSYNHTQALGELMRTSSVFSRPEIYQDRQLLGRIFYRNWNQHKNSVYFRRLYELRRALRILLDNARVQDLFEELIAAFYDLDT</sequence>
<comment type="caution">
    <text evidence="1">The sequence shown here is derived from an EMBL/GenBank/DDBJ whole genome shotgun (WGS) entry which is preliminary data.</text>
</comment>
<gene>
    <name evidence="1" type="ORF">H4R20_003439</name>
</gene>
<dbReference type="EMBL" id="JANBUO010000721">
    <property type="protein sequence ID" value="KAJ2802020.1"/>
    <property type="molecule type" value="Genomic_DNA"/>
</dbReference>
<reference evidence="1" key="1">
    <citation type="submission" date="2022-07" db="EMBL/GenBank/DDBJ databases">
        <title>Phylogenomic reconstructions and comparative analyses of Kickxellomycotina fungi.</title>
        <authorList>
            <person name="Reynolds N.K."/>
            <person name="Stajich J.E."/>
            <person name="Barry K."/>
            <person name="Grigoriev I.V."/>
            <person name="Crous P."/>
            <person name="Smith M.E."/>
        </authorList>
    </citation>
    <scope>NUCLEOTIDE SEQUENCE</scope>
    <source>
        <strain evidence="1">NRRL 1565</strain>
    </source>
</reference>
<dbReference type="AlphaFoldDB" id="A0A9W8LU23"/>
<feature type="non-terminal residue" evidence="1">
    <location>
        <position position="92"/>
    </location>
</feature>
<proteinExistence type="predicted"/>
<evidence type="ECO:0000313" key="2">
    <source>
        <dbReference type="Proteomes" id="UP001140094"/>
    </source>
</evidence>
<evidence type="ECO:0000313" key="1">
    <source>
        <dbReference type="EMBL" id="KAJ2802020.1"/>
    </source>
</evidence>
<accession>A0A9W8LU23</accession>
<protein>
    <submittedName>
        <fullName evidence="1">Uncharacterized protein</fullName>
    </submittedName>
</protein>
<organism evidence="1 2">
    <name type="scientific">Coemansia guatemalensis</name>
    <dbReference type="NCBI Taxonomy" id="2761395"/>
    <lineage>
        <taxon>Eukaryota</taxon>
        <taxon>Fungi</taxon>
        <taxon>Fungi incertae sedis</taxon>
        <taxon>Zoopagomycota</taxon>
        <taxon>Kickxellomycotina</taxon>
        <taxon>Kickxellomycetes</taxon>
        <taxon>Kickxellales</taxon>
        <taxon>Kickxellaceae</taxon>
        <taxon>Coemansia</taxon>
    </lineage>
</organism>